<reference evidence="2 3" key="1">
    <citation type="submission" date="2021-07" db="EMBL/GenBank/DDBJ databases">
        <authorList>
            <person name="Palmer J.M."/>
        </authorList>
    </citation>
    <scope>NUCLEOTIDE SEQUENCE [LARGE SCALE GENOMIC DNA]</scope>
    <source>
        <strain evidence="2 3">AT_MEX2019</strain>
        <tissue evidence="2">Muscle</tissue>
    </source>
</reference>
<dbReference type="Proteomes" id="UP001345963">
    <property type="component" value="Unassembled WGS sequence"/>
</dbReference>
<feature type="region of interest" description="Disordered" evidence="1">
    <location>
        <begin position="27"/>
        <end position="57"/>
    </location>
</feature>
<organism evidence="2 3">
    <name type="scientific">Ataeniobius toweri</name>
    <dbReference type="NCBI Taxonomy" id="208326"/>
    <lineage>
        <taxon>Eukaryota</taxon>
        <taxon>Metazoa</taxon>
        <taxon>Chordata</taxon>
        <taxon>Craniata</taxon>
        <taxon>Vertebrata</taxon>
        <taxon>Euteleostomi</taxon>
        <taxon>Actinopterygii</taxon>
        <taxon>Neopterygii</taxon>
        <taxon>Teleostei</taxon>
        <taxon>Neoteleostei</taxon>
        <taxon>Acanthomorphata</taxon>
        <taxon>Ovalentaria</taxon>
        <taxon>Atherinomorphae</taxon>
        <taxon>Cyprinodontiformes</taxon>
        <taxon>Goodeidae</taxon>
        <taxon>Ataeniobius</taxon>
    </lineage>
</organism>
<comment type="caution">
    <text evidence="2">The sequence shown here is derived from an EMBL/GenBank/DDBJ whole genome shotgun (WGS) entry which is preliminary data.</text>
</comment>
<evidence type="ECO:0000256" key="1">
    <source>
        <dbReference type="SAM" id="MobiDB-lite"/>
    </source>
</evidence>
<proteinExistence type="predicted"/>
<gene>
    <name evidence="2" type="ORF">ATANTOWER_023811</name>
</gene>
<dbReference type="EMBL" id="JAHUTI010044673">
    <property type="protein sequence ID" value="MED6246800.1"/>
    <property type="molecule type" value="Genomic_DNA"/>
</dbReference>
<keyword evidence="3" id="KW-1185">Reference proteome</keyword>
<feature type="compositionally biased region" description="Polar residues" evidence="1">
    <location>
        <begin position="40"/>
        <end position="50"/>
    </location>
</feature>
<accession>A0ABU7B9N2</accession>
<sequence>MGEMRSLEGSLPEDYCRLDADWLERRHTEEPLDEAGGVGTNLTRKTTNPLPSDPLPALKISEEDVNRLFQRMKTKKAGGPDNVSHHA</sequence>
<evidence type="ECO:0000313" key="3">
    <source>
        <dbReference type="Proteomes" id="UP001345963"/>
    </source>
</evidence>
<name>A0ABU7B9N2_9TELE</name>
<protein>
    <submittedName>
        <fullName evidence="2">Uncharacterized protein</fullName>
    </submittedName>
</protein>
<evidence type="ECO:0000313" key="2">
    <source>
        <dbReference type="EMBL" id="MED6246800.1"/>
    </source>
</evidence>